<dbReference type="EMBL" id="AMYB01000006">
    <property type="protein sequence ID" value="OAD01042.1"/>
    <property type="molecule type" value="Genomic_DNA"/>
</dbReference>
<feature type="compositionally biased region" description="Basic and acidic residues" evidence="1">
    <location>
        <begin position="177"/>
        <end position="186"/>
    </location>
</feature>
<dbReference type="VEuPathDB" id="FungiDB:MUCCIDRAFT_112469"/>
<name>A0A162T3X0_MUCCL</name>
<reference evidence="2 3" key="1">
    <citation type="submission" date="2015-06" db="EMBL/GenBank/DDBJ databases">
        <title>Expansion of signal transduction pathways in fungi by whole-genome duplication.</title>
        <authorList>
            <consortium name="DOE Joint Genome Institute"/>
            <person name="Corrochano L.M."/>
            <person name="Kuo A."/>
            <person name="Marcet-Houben M."/>
            <person name="Polaino S."/>
            <person name="Salamov A."/>
            <person name="Villalobos J.M."/>
            <person name="Alvarez M.I."/>
            <person name="Avalos J."/>
            <person name="Benito E.P."/>
            <person name="Benoit I."/>
            <person name="Burger G."/>
            <person name="Camino L.P."/>
            <person name="Canovas D."/>
            <person name="Cerda-Olmedo E."/>
            <person name="Cheng J.-F."/>
            <person name="Dominguez A."/>
            <person name="Elias M."/>
            <person name="Eslava A.P."/>
            <person name="Glaser F."/>
            <person name="Grimwood J."/>
            <person name="Gutierrez G."/>
            <person name="Heitman J."/>
            <person name="Henrissat B."/>
            <person name="Iturriaga E.A."/>
            <person name="Lang B.F."/>
            <person name="Lavin J.L."/>
            <person name="Lee S."/>
            <person name="Li W."/>
            <person name="Lindquist E."/>
            <person name="Lopez-Garcia S."/>
            <person name="Luque E.M."/>
            <person name="Marcos A.T."/>
            <person name="Martin J."/>
            <person name="Mccluskey K."/>
            <person name="Medina H.R."/>
            <person name="Miralles-Duran A."/>
            <person name="Miyazaki A."/>
            <person name="Munoz-Torres E."/>
            <person name="Oguiza J.A."/>
            <person name="Ohm R."/>
            <person name="Olmedo M."/>
            <person name="Orejas M."/>
            <person name="Ortiz-Castellanos L."/>
            <person name="Pisabarro A.G."/>
            <person name="Rodriguez-Romero J."/>
            <person name="Ruiz-Herrera J."/>
            <person name="Ruiz-Vazquez R."/>
            <person name="Sanz C."/>
            <person name="Schackwitz W."/>
            <person name="Schmutz J."/>
            <person name="Shahriari M."/>
            <person name="Shelest E."/>
            <person name="Silva-Franco F."/>
            <person name="Soanes D."/>
            <person name="Syed K."/>
            <person name="Tagua V.G."/>
            <person name="Talbot N.J."/>
            <person name="Thon M."/>
            <person name="De Vries R.P."/>
            <person name="Wiebenga A."/>
            <person name="Yadav J.S."/>
            <person name="Braun E.L."/>
            <person name="Baker S."/>
            <person name="Garre V."/>
            <person name="Horwitz B."/>
            <person name="Torres-Martinez S."/>
            <person name="Idnurm A."/>
            <person name="Herrera-Estrella A."/>
            <person name="Gabaldon T."/>
            <person name="Grigoriev I.V."/>
        </authorList>
    </citation>
    <scope>NUCLEOTIDE SEQUENCE [LARGE SCALE GENOMIC DNA]</scope>
    <source>
        <strain evidence="2 3">CBS 277.49</strain>
    </source>
</reference>
<dbReference type="Proteomes" id="UP000077051">
    <property type="component" value="Unassembled WGS sequence"/>
</dbReference>
<sequence>MQNNNNKEIIDTDELVIKQYTPPKSTEMVQVPQESSLAVVEGNKPSVPRGTFRNKASKILALLNLYKDIYPPRVPFKERSRAWQRIVDGVNSQFPNDVPVHVDVCRKKVQRNVANYVSTFSEASVNLNSGSNRRSTELEQVVYNIWIKQREDGEADRATKLLLRESHERKLRCQEKLKRSVAENKERRNKRQKQPSGFDRKGKQVLVGVEVEEPLGEPCGVQRETASSQQTNYTLDNPYYSSEASCSYGGASGRSPSLARSTVKPEVFLKEEFMDQQKRFQDESIKLQKESIQLQKDILSTLQQLMEKINKE</sequence>
<evidence type="ECO:0000313" key="3">
    <source>
        <dbReference type="Proteomes" id="UP000077051"/>
    </source>
</evidence>
<comment type="caution">
    <text evidence="2">The sequence shown here is derived from an EMBL/GenBank/DDBJ whole genome shotgun (WGS) entry which is preliminary data.</text>
</comment>
<keyword evidence="3" id="KW-1185">Reference proteome</keyword>
<organism evidence="2 3">
    <name type="scientific">Mucor lusitanicus CBS 277.49</name>
    <dbReference type="NCBI Taxonomy" id="747725"/>
    <lineage>
        <taxon>Eukaryota</taxon>
        <taxon>Fungi</taxon>
        <taxon>Fungi incertae sedis</taxon>
        <taxon>Mucoromycota</taxon>
        <taxon>Mucoromycotina</taxon>
        <taxon>Mucoromycetes</taxon>
        <taxon>Mucorales</taxon>
        <taxon>Mucorineae</taxon>
        <taxon>Mucoraceae</taxon>
        <taxon>Mucor</taxon>
    </lineage>
</organism>
<accession>A0A162T3X0</accession>
<gene>
    <name evidence="2" type="ORF">MUCCIDRAFT_112469</name>
</gene>
<protein>
    <submittedName>
        <fullName evidence="2">Uncharacterized protein</fullName>
    </submittedName>
</protein>
<dbReference type="AlphaFoldDB" id="A0A162T3X0"/>
<dbReference type="OrthoDB" id="2221372at2759"/>
<evidence type="ECO:0000256" key="1">
    <source>
        <dbReference type="SAM" id="MobiDB-lite"/>
    </source>
</evidence>
<feature type="region of interest" description="Disordered" evidence="1">
    <location>
        <begin position="177"/>
        <end position="199"/>
    </location>
</feature>
<proteinExistence type="predicted"/>
<evidence type="ECO:0000313" key="2">
    <source>
        <dbReference type="EMBL" id="OAD01042.1"/>
    </source>
</evidence>